<dbReference type="EMBL" id="GBRH01242877">
    <property type="protein sequence ID" value="JAD55018.1"/>
    <property type="molecule type" value="Transcribed_RNA"/>
</dbReference>
<dbReference type="SUPFAM" id="SSF53098">
    <property type="entry name" value="Ribonuclease H-like"/>
    <property type="match status" value="1"/>
</dbReference>
<dbReference type="Gene3D" id="3.30.420.10">
    <property type="entry name" value="Ribonuclease H-like superfamily/Ribonuclease H"/>
    <property type="match status" value="1"/>
</dbReference>
<dbReference type="GO" id="GO:0015074">
    <property type="term" value="P:DNA integration"/>
    <property type="evidence" value="ECO:0007669"/>
    <property type="project" value="InterPro"/>
</dbReference>
<organism evidence="2">
    <name type="scientific">Arundo donax</name>
    <name type="common">Giant reed</name>
    <name type="synonym">Donax arundinaceus</name>
    <dbReference type="NCBI Taxonomy" id="35708"/>
    <lineage>
        <taxon>Eukaryota</taxon>
        <taxon>Viridiplantae</taxon>
        <taxon>Streptophyta</taxon>
        <taxon>Embryophyta</taxon>
        <taxon>Tracheophyta</taxon>
        <taxon>Spermatophyta</taxon>
        <taxon>Magnoliopsida</taxon>
        <taxon>Liliopsida</taxon>
        <taxon>Poales</taxon>
        <taxon>Poaceae</taxon>
        <taxon>PACMAD clade</taxon>
        <taxon>Arundinoideae</taxon>
        <taxon>Arundineae</taxon>
        <taxon>Arundo</taxon>
    </lineage>
</organism>
<dbReference type="PANTHER" id="PTHR42648:SF28">
    <property type="entry name" value="TRANSPOSON-ENCODED PROTEIN WITH RIBONUCLEASE H-LIKE AND RETROVIRUS ZINC FINGER-LIKE DOMAINS"/>
    <property type="match status" value="1"/>
</dbReference>
<dbReference type="InterPro" id="IPR036397">
    <property type="entry name" value="RNaseH_sf"/>
</dbReference>
<evidence type="ECO:0000313" key="2">
    <source>
        <dbReference type="EMBL" id="JAD55018.1"/>
    </source>
</evidence>
<dbReference type="PROSITE" id="PS50994">
    <property type="entry name" value="INTEGRASE"/>
    <property type="match status" value="1"/>
</dbReference>
<dbReference type="InterPro" id="IPR039537">
    <property type="entry name" value="Retrotran_Ty1/copia-like"/>
</dbReference>
<dbReference type="GO" id="GO:0003676">
    <property type="term" value="F:nucleic acid binding"/>
    <property type="evidence" value="ECO:0007669"/>
    <property type="project" value="InterPro"/>
</dbReference>
<dbReference type="InterPro" id="IPR001584">
    <property type="entry name" value="Integrase_cat-core"/>
</dbReference>
<sequence>MDHLLAAHGIVFHLSCPYTSPQNGKAERVLRTLNNSVRTLLLHASMPPKYWAEALEAATYLLNRRPSSSIRNEVPYTRLYKKPPLL</sequence>
<protein>
    <recommendedName>
        <fullName evidence="1">Integrase catalytic domain-containing protein</fullName>
    </recommendedName>
</protein>
<proteinExistence type="predicted"/>
<feature type="domain" description="Integrase catalytic" evidence="1">
    <location>
        <begin position="1"/>
        <end position="83"/>
    </location>
</feature>
<reference evidence="2" key="2">
    <citation type="journal article" date="2015" name="Data Brief">
        <title>Shoot transcriptome of the giant reed, Arundo donax.</title>
        <authorList>
            <person name="Barrero R.A."/>
            <person name="Guerrero F.D."/>
            <person name="Moolhuijzen P."/>
            <person name="Goolsby J.A."/>
            <person name="Tidwell J."/>
            <person name="Bellgard S.E."/>
            <person name="Bellgard M.I."/>
        </authorList>
    </citation>
    <scope>NUCLEOTIDE SEQUENCE</scope>
    <source>
        <tissue evidence="2">Shoot tissue taken approximately 20 cm above the soil surface</tissue>
    </source>
</reference>
<dbReference type="AlphaFoldDB" id="A0A0A9AYR8"/>
<reference evidence="2" key="1">
    <citation type="submission" date="2014-09" db="EMBL/GenBank/DDBJ databases">
        <authorList>
            <person name="Magalhaes I.L.F."/>
            <person name="Oliveira U."/>
            <person name="Santos F.R."/>
            <person name="Vidigal T.H.D.A."/>
            <person name="Brescovit A.D."/>
            <person name="Santos A.J."/>
        </authorList>
    </citation>
    <scope>NUCLEOTIDE SEQUENCE</scope>
    <source>
        <tissue evidence="2">Shoot tissue taken approximately 20 cm above the soil surface</tissue>
    </source>
</reference>
<evidence type="ECO:0000259" key="1">
    <source>
        <dbReference type="PROSITE" id="PS50994"/>
    </source>
</evidence>
<accession>A0A0A9AYR8</accession>
<dbReference type="PANTHER" id="PTHR42648">
    <property type="entry name" value="TRANSPOSASE, PUTATIVE-RELATED"/>
    <property type="match status" value="1"/>
</dbReference>
<name>A0A0A9AYR8_ARUDO</name>
<dbReference type="InterPro" id="IPR012337">
    <property type="entry name" value="RNaseH-like_sf"/>
</dbReference>